<evidence type="ECO:0000256" key="4">
    <source>
        <dbReference type="ARBA" id="ARBA00013040"/>
    </source>
</evidence>
<dbReference type="InterPro" id="IPR000560">
    <property type="entry name" value="His_Pase_clade-2"/>
</dbReference>
<dbReference type="Gene3D" id="3.40.50.1240">
    <property type="entry name" value="Phosphoglycerate mutase-like"/>
    <property type="match status" value="1"/>
</dbReference>
<feature type="region of interest" description="Disordered" evidence="14">
    <location>
        <begin position="48"/>
        <end position="73"/>
    </location>
</feature>
<evidence type="ECO:0000256" key="6">
    <source>
        <dbReference type="ARBA" id="ARBA00022729"/>
    </source>
</evidence>
<organism evidence="16 17">
    <name type="scientific">Candidatus Corynebacterium avicola</name>
    <dbReference type="NCBI Taxonomy" id="2838527"/>
    <lineage>
        <taxon>Bacteria</taxon>
        <taxon>Bacillati</taxon>
        <taxon>Actinomycetota</taxon>
        <taxon>Actinomycetes</taxon>
        <taxon>Mycobacteriales</taxon>
        <taxon>Corynebacteriaceae</taxon>
        <taxon>Corynebacterium</taxon>
    </lineage>
</organism>
<feature type="signal peptide" evidence="15">
    <location>
        <begin position="1"/>
        <end position="31"/>
    </location>
</feature>
<feature type="compositionally biased region" description="Polar residues" evidence="14">
    <location>
        <begin position="52"/>
        <end position="67"/>
    </location>
</feature>
<gene>
    <name evidence="16" type="ORF">H9870_01940</name>
</gene>
<dbReference type="GO" id="GO:0034417">
    <property type="term" value="F:bisphosphoglycerate 3-phosphatase activity"/>
    <property type="evidence" value="ECO:0007669"/>
    <property type="project" value="UniProtKB-EC"/>
</dbReference>
<comment type="catalytic activity">
    <reaction evidence="10">
        <text>1D-myo-inositol 1,2,5,6-tetrakisphosphate + H2O = 1D-myo-inositol 1,2,6-trisphosphate + phosphate</text>
        <dbReference type="Rhea" id="RHEA:77119"/>
        <dbReference type="ChEBI" id="CHEBI:15377"/>
        <dbReference type="ChEBI" id="CHEBI:43474"/>
        <dbReference type="ChEBI" id="CHEBI:195535"/>
        <dbReference type="ChEBI" id="CHEBI:195537"/>
        <dbReference type="EC" id="3.1.3.62"/>
    </reaction>
    <physiologicalReaction direction="left-to-right" evidence="10">
        <dbReference type="Rhea" id="RHEA:77120"/>
    </physiologicalReaction>
</comment>
<evidence type="ECO:0000256" key="8">
    <source>
        <dbReference type="ARBA" id="ARBA00023136"/>
    </source>
</evidence>
<evidence type="ECO:0000256" key="14">
    <source>
        <dbReference type="SAM" id="MobiDB-lite"/>
    </source>
</evidence>
<dbReference type="PANTHER" id="PTHR20963">
    <property type="entry name" value="MULTIPLE INOSITOL POLYPHOSPHATE PHOSPHATASE-RELATED"/>
    <property type="match status" value="1"/>
</dbReference>
<dbReference type="Proteomes" id="UP000824190">
    <property type="component" value="Unassembled WGS sequence"/>
</dbReference>
<evidence type="ECO:0000256" key="12">
    <source>
        <dbReference type="ARBA" id="ARBA00043691"/>
    </source>
</evidence>
<dbReference type="AlphaFoldDB" id="A0A9D1RN07"/>
<dbReference type="GO" id="GO:0016020">
    <property type="term" value="C:membrane"/>
    <property type="evidence" value="ECO:0007669"/>
    <property type="project" value="UniProtKB-SubCell"/>
</dbReference>
<evidence type="ECO:0000256" key="7">
    <source>
        <dbReference type="ARBA" id="ARBA00022801"/>
    </source>
</evidence>
<comment type="subcellular location">
    <subcellularLocation>
        <location evidence="1">Membrane</location>
    </subcellularLocation>
</comment>
<comment type="catalytic activity">
    <reaction evidence="12">
        <text>1D-myo-inositol hexakisphosphate + H2O = 1D-myo-inositol 1,2,4,5,6-pentakisphosphate + phosphate</text>
        <dbReference type="Rhea" id="RHEA:16989"/>
        <dbReference type="ChEBI" id="CHEBI:15377"/>
        <dbReference type="ChEBI" id="CHEBI:43474"/>
        <dbReference type="ChEBI" id="CHEBI:57798"/>
        <dbReference type="ChEBI" id="CHEBI:58130"/>
        <dbReference type="EC" id="3.1.3.62"/>
    </reaction>
    <physiologicalReaction direction="left-to-right" evidence="12">
        <dbReference type="Rhea" id="RHEA:16990"/>
    </physiologicalReaction>
</comment>
<dbReference type="EC" id="3.1.3.80" evidence="3"/>
<evidence type="ECO:0000256" key="13">
    <source>
        <dbReference type="ARBA" id="ARBA00043832"/>
    </source>
</evidence>
<evidence type="ECO:0000256" key="9">
    <source>
        <dbReference type="ARBA" id="ARBA00031642"/>
    </source>
</evidence>
<dbReference type="InterPro" id="IPR029033">
    <property type="entry name" value="His_PPase_superfam"/>
</dbReference>
<comment type="catalytic activity">
    <reaction evidence="13">
        <text>(2R)-2,3-bisphosphoglycerate + H2O = (2R)-2-phosphoglycerate + phosphate</text>
        <dbReference type="Rhea" id="RHEA:27381"/>
        <dbReference type="ChEBI" id="CHEBI:15377"/>
        <dbReference type="ChEBI" id="CHEBI:43474"/>
        <dbReference type="ChEBI" id="CHEBI:58248"/>
        <dbReference type="ChEBI" id="CHEBI:58289"/>
        <dbReference type="EC" id="3.1.3.80"/>
    </reaction>
    <physiologicalReaction direction="left-to-right" evidence="13">
        <dbReference type="Rhea" id="RHEA:27382"/>
    </physiologicalReaction>
</comment>
<sequence>MFLNNRVRPRPSAVLSTATVIALIGAVPALADGDDGEASYYSTKQAYEPQGDSYSSAPSGFSPIHTQSVDRHGSRGLSGFKYDDLAQQMLEEAQEQDALTDLGEDLIPQVEAMITANEDLEGGFDQEAGYGNLTNVGREELQGIGERNLARNADLMESVEDEDLKIAFTSSGEDRATDSAWNFGSGFLDKNSGLQDNVDYDEDAGHVTVEPRTDLLYAHKDEDSPGYERYQEWADGDTLEEKVDAAYDEPDSRTASRDLLEHIFTPEFVDKIDDGDLSFTARGEDEDESVEGIVDAALQFYNLYIIAPAMAEEPATPSEGWIFDQYMDEENGPVLEYLLDVEDYYEKGPAIEGETVSYDNYEPLLDEMLDSVGRRADGGDVAADYRFAHAEALIPLAALLKTPGSEQGVPEDEVMDYENSDWRGSDVSPMGGNIQWDSFENESGRVIVRMLYNEKEIPFNEGCVPIADDSLFYTLDELKECLPLGSSSDHSEARLPDASDTAGSTGSTGTVGSVGSVGSVSLR</sequence>
<proteinExistence type="inferred from homology"/>
<dbReference type="Pfam" id="PF00328">
    <property type="entry name" value="His_Phos_2"/>
    <property type="match status" value="1"/>
</dbReference>
<comment type="similarity">
    <text evidence="2">Belongs to the histidine acid phosphatase family. MINPP1 subfamily.</text>
</comment>
<dbReference type="EMBL" id="DXGC01000017">
    <property type="protein sequence ID" value="HIW90415.1"/>
    <property type="molecule type" value="Genomic_DNA"/>
</dbReference>
<name>A0A9D1RN07_9CORY</name>
<dbReference type="GO" id="GO:0003993">
    <property type="term" value="F:acid phosphatase activity"/>
    <property type="evidence" value="ECO:0007669"/>
    <property type="project" value="TreeGrafter"/>
</dbReference>
<evidence type="ECO:0000256" key="15">
    <source>
        <dbReference type="SAM" id="SignalP"/>
    </source>
</evidence>
<protein>
    <recommendedName>
        <fullName evidence="5">Multiple inositol polyphosphate phosphatase 1</fullName>
        <ecNumber evidence="4">3.1.3.62</ecNumber>
        <ecNumber evidence="3">3.1.3.80</ecNumber>
    </recommendedName>
    <alternativeName>
        <fullName evidence="9">2,3-bisphosphoglycerate 3-phosphatase</fullName>
    </alternativeName>
</protein>
<feature type="chain" id="PRO_5038854569" description="Multiple inositol polyphosphate phosphatase 1" evidence="15">
    <location>
        <begin position="32"/>
        <end position="523"/>
    </location>
</feature>
<keyword evidence="8" id="KW-0472">Membrane</keyword>
<feature type="compositionally biased region" description="Low complexity" evidence="14">
    <location>
        <begin position="503"/>
        <end position="523"/>
    </location>
</feature>
<comment type="catalytic activity">
    <reaction evidence="11">
        <text>1D-myo-inositol 1,2,4,5,6-pentakisphosphate + H2O = 1D-myo-inositol 1,2,5,6-tetrakisphosphate + phosphate</text>
        <dbReference type="Rhea" id="RHEA:77115"/>
        <dbReference type="ChEBI" id="CHEBI:15377"/>
        <dbReference type="ChEBI" id="CHEBI:43474"/>
        <dbReference type="ChEBI" id="CHEBI:57798"/>
        <dbReference type="ChEBI" id="CHEBI:195535"/>
        <dbReference type="EC" id="3.1.3.62"/>
    </reaction>
    <physiologicalReaction direction="left-to-right" evidence="11">
        <dbReference type="Rhea" id="RHEA:77116"/>
    </physiologicalReaction>
</comment>
<evidence type="ECO:0000313" key="16">
    <source>
        <dbReference type="EMBL" id="HIW90415.1"/>
    </source>
</evidence>
<dbReference type="SUPFAM" id="SSF53254">
    <property type="entry name" value="Phosphoglycerate mutase-like"/>
    <property type="match status" value="1"/>
</dbReference>
<evidence type="ECO:0000256" key="1">
    <source>
        <dbReference type="ARBA" id="ARBA00004370"/>
    </source>
</evidence>
<comment type="caution">
    <text evidence="16">The sequence shown here is derived from an EMBL/GenBank/DDBJ whole genome shotgun (WGS) entry which is preliminary data.</text>
</comment>
<evidence type="ECO:0000256" key="11">
    <source>
        <dbReference type="ARBA" id="ARBA00043671"/>
    </source>
</evidence>
<reference evidence="16" key="1">
    <citation type="journal article" date="2021" name="PeerJ">
        <title>Extensive microbial diversity within the chicken gut microbiome revealed by metagenomics and culture.</title>
        <authorList>
            <person name="Gilroy R."/>
            <person name="Ravi A."/>
            <person name="Getino M."/>
            <person name="Pursley I."/>
            <person name="Horton D.L."/>
            <person name="Alikhan N.F."/>
            <person name="Baker D."/>
            <person name="Gharbi K."/>
            <person name="Hall N."/>
            <person name="Watson M."/>
            <person name="Adriaenssens E.M."/>
            <person name="Foster-Nyarko E."/>
            <person name="Jarju S."/>
            <person name="Secka A."/>
            <person name="Antonio M."/>
            <person name="Oren A."/>
            <person name="Chaudhuri R.R."/>
            <person name="La Ragione R."/>
            <person name="Hildebrand F."/>
            <person name="Pallen M.J."/>
        </authorList>
    </citation>
    <scope>NUCLEOTIDE SEQUENCE</scope>
    <source>
        <strain evidence="16">CHK32-1732</strain>
    </source>
</reference>
<evidence type="ECO:0000256" key="2">
    <source>
        <dbReference type="ARBA" id="ARBA00008422"/>
    </source>
</evidence>
<dbReference type="PANTHER" id="PTHR20963:SF8">
    <property type="entry name" value="MULTIPLE INOSITOL POLYPHOSPHATE PHOSPHATASE 1"/>
    <property type="match status" value="1"/>
</dbReference>
<evidence type="ECO:0000256" key="10">
    <source>
        <dbReference type="ARBA" id="ARBA00043668"/>
    </source>
</evidence>
<feature type="region of interest" description="Disordered" evidence="14">
    <location>
        <begin position="486"/>
        <end position="523"/>
    </location>
</feature>
<keyword evidence="6 15" id="KW-0732">Signal</keyword>
<dbReference type="GO" id="GO:0052745">
    <property type="term" value="F:inositol phosphate phosphatase activity"/>
    <property type="evidence" value="ECO:0007669"/>
    <property type="project" value="TreeGrafter"/>
</dbReference>
<keyword evidence="7" id="KW-0378">Hydrolase</keyword>
<accession>A0A9D1RN07</accession>
<evidence type="ECO:0000313" key="17">
    <source>
        <dbReference type="Proteomes" id="UP000824190"/>
    </source>
</evidence>
<dbReference type="EC" id="3.1.3.62" evidence="4"/>
<evidence type="ECO:0000256" key="3">
    <source>
        <dbReference type="ARBA" id="ARBA00012976"/>
    </source>
</evidence>
<evidence type="ECO:0000256" key="5">
    <source>
        <dbReference type="ARBA" id="ARBA00018097"/>
    </source>
</evidence>
<reference evidence="16" key="2">
    <citation type="submission" date="2021-04" db="EMBL/GenBank/DDBJ databases">
        <authorList>
            <person name="Gilroy R."/>
        </authorList>
    </citation>
    <scope>NUCLEOTIDE SEQUENCE</scope>
    <source>
        <strain evidence="16">CHK32-1732</strain>
    </source>
</reference>